<organism evidence="3 4">
    <name type="scientific">Aplysia californica</name>
    <name type="common">California sea hare</name>
    <dbReference type="NCBI Taxonomy" id="6500"/>
    <lineage>
        <taxon>Eukaryota</taxon>
        <taxon>Metazoa</taxon>
        <taxon>Spiralia</taxon>
        <taxon>Lophotrochozoa</taxon>
        <taxon>Mollusca</taxon>
        <taxon>Gastropoda</taxon>
        <taxon>Heterobranchia</taxon>
        <taxon>Euthyneura</taxon>
        <taxon>Tectipleura</taxon>
        <taxon>Aplysiida</taxon>
        <taxon>Aplysioidea</taxon>
        <taxon>Aplysiidae</taxon>
        <taxon>Aplysia</taxon>
    </lineage>
</organism>
<feature type="region of interest" description="Disordered" evidence="2">
    <location>
        <begin position="298"/>
        <end position="333"/>
    </location>
</feature>
<evidence type="ECO:0000256" key="1">
    <source>
        <dbReference type="SAM" id="Coils"/>
    </source>
</evidence>
<dbReference type="Proteomes" id="UP000694888">
    <property type="component" value="Unplaced"/>
</dbReference>
<dbReference type="GeneID" id="101847351"/>
<gene>
    <name evidence="4" type="primary">LOC101847351</name>
</gene>
<dbReference type="RefSeq" id="XP_005101590.2">
    <property type="nucleotide sequence ID" value="XM_005101533.3"/>
</dbReference>
<keyword evidence="3" id="KW-1185">Reference proteome</keyword>
<evidence type="ECO:0000313" key="4">
    <source>
        <dbReference type="RefSeq" id="XP_005101590.2"/>
    </source>
</evidence>
<reference evidence="4" key="1">
    <citation type="submission" date="2025-08" db="UniProtKB">
        <authorList>
            <consortium name="RefSeq"/>
        </authorList>
    </citation>
    <scope>IDENTIFICATION</scope>
</reference>
<keyword evidence="1" id="KW-0175">Coiled coil</keyword>
<feature type="coiled-coil region" evidence="1">
    <location>
        <begin position="178"/>
        <end position="226"/>
    </location>
</feature>
<evidence type="ECO:0000256" key="2">
    <source>
        <dbReference type="SAM" id="MobiDB-lite"/>
    </source>
</evidence>
<proteinExistence type="predicted"/>
<name>A0ABM0JU78_APLCA</name>
<accession>A0ABM0JU78</accession>
<sequence>MDKYDCFLEAGGFIDETSDITEEDDVFKEVDLHDIDTDLPDTLEADCSLNRWVSELSISELQDEALPVVNSEGAQLGLGHTEAPDKDCETTERLGPLEQSLKTLPPRYVRGIRRTVSEPTRSLNKSLSEALKDEIGCMIRFRRFTAGYEEFEEEDKPRKNILTMEDIRRRELVRQRNKKHAKASRERFHQLLEDLKERQLDLEAENNSLRADVQNLKSRKEIMLETLRGFVSDDPLSKPVVSSNSPGHGKKHYLSTNRCFSVLTHSPTRKSQQWPNTFPRQKFSVTRKVEDWLQAQATLPSTSKQNPEELLCCPTSSGKRDPVKSKTSGMLAN</sequence>
<protein>
    <submittedName>
        <fullName evidence="4">Uncharacterized protein LOC101847351</fullName>
    </submittedName>
</protein>
<evidence type="ECO:0000313" key="3">
    <source>
        <dbReference type="Proteomes" id="UP000694888"/>
    </source>
</evidence>